<dbReference type="GO" id="GO:0009626">
    <property type="term" value="P:plant-type hypersensitive response"/>
    <property type="evidence" value="ECO:0007669"/>
    <property type="project" value="UniProtKB-ARBA"/>
</dbReference>
<organism evidence="12">
    <name type="scientific">Oryza punctata</name>
    <name type="common">Red rice</name>
    <dbReference type="NCBI Taxonomy" id="4537"/>
    <lineage>
        <taxon>Eukaryota</taxon>
        <taxon>Viridiplantae</taxon>
        <taxon>Streptophyta</taxon>
        <taxon>Embryophyta</taxon>
        <taxon>Tracheophyta</taxon>
        <taxon>Spermatophyta</taxon>
        <taxon>Magnoliopsida</taxon>
        <taxon>Liliopsida</taxon>
        <taxon>Poales</taxon>
        <taxon>Poaceae</taxon>
        <taxon>BOP clade</taxon>
        <taxon>Oryzoideae</taxon>
        <taxon>Oryzeae</taxon>
        <taxon>Oryzinae</taxon>
        <taxon>Oryza</taxon>
    </lineage>
</organism>
<evidence type="ECO:0000256" key="2">
    <source>
        <dbReference type="ARBA" id="ARBA00022614"/>
    </source>
</evidence>
<dbReference type="InterPro" id="IPR042197">
    <property type="entry name" value="Apaf_helical"/>
</dbReference>
<dbReference type="PANTHER" id="PTHR23155:SF1167">
    <property type="entry name" value="OS08G0412100 PROTEIN"/>
    <property type="match status" value="1"/>
</dbReference>
<dbReference type="GO" id="GO:0043531">
    <property type="term" value="F:ADP binding"/>
    <property type="evidence" value="ECO:0007669"/>
    <property type="project" value="InterPro"/>
</dbReference>
<reference evidence="12" key="1">
    <citation type="submission" date="2015-04" db="UniProtKB">
        <authorList>
            <consortium name="EnsemblPlants"/>
        </authorList>
    </citation>
    <scope>IDENTIFICATION</scope>
</reference>
<name>A0A0E0MHF2_ORYPU</name>
<dbReference type="HOGENOM" id="CLU_000837_25_0_1"/>
<evidence type="ECO:0000313" key="13">
    <source>
        <dbReference type="Proteomes" id="UP000026962"/>
    </source>
</evidence>
<feature type="domain" description="Disease resistance R13L4/SHOC-2-like LRR" evidence="11">
    <location>
        <begin position="551"/>
        <end position="904"/>
    </location>
</feature>
<evidence type="ECO:0000256" key="7">
    <source>
        <dbReference type="SAM" id="MobiDB-lite"/>
    </source>
</evidence>
<evidence type="ECO:0000259" key="11">
    <source>
        <dbReference type="Pfam" id="PF23598"/>
    </source>
</evidence>
<feature type="domain" description="Disease resistance protein winged helix" evidence="10">
    <location>
        <begin position="431"/>
        <end position="502"/>
    </location>
</feature>
<evidence type="ECO:0000256" key="4">
    <source>
        <dbReference type="ARBA" id="ARBA00022741"/>
    </source>
</evidence>
<dbReference type="Pfam" id="PF18052">
    <property type="entry name" value="Rx_N"/>
    <property type="match status" value="1"/>
</dbReference>
<dbReference type="Gene3D" id="1.10.10.10">
    <property type="entry name" value="Winged helix-like DNA-binding domain superfamily/Winged helix DNA-binding domain"/>
    <property type="match status" value="1"/>
</dbReference>
<feature type="domain" description="NB-ARC" evidence="8">
    <location>
        <begin position="179"/>
        <end position="340"/>
    </location>
</feature>
<dbReference type="Proteomes" id="UP000026962">
    <property type="component" value="Chromosome 11"/>
</dbReference>
<proteinExistence type="inferred from homology"/>
<dbReference type="EnsemblPlants" id="OPUNC11G17050.1">
    <property type="protein sequence ID" value="OPUNC11G17050.1"/>
    <property type="gene ID" value="OPUNC11G17050"/>
</dbReference>
<dbReference type="CDD" id="cd14798">
    <property type="entry name" value="RX-CC_like"/>
    <property type="match status" value="1"/>
</dbReference>
<evidence type="ECO:0000259" key="9">
    <source>
        <dbReference type="Pfam" id="PF18052"/>
    </source>
</evidence>
<dbReference type="SUPFAM" id="SSF52058">
    <property type="entry name" value="L domain-like"/>
    <property type="match status" value="1"/>
</dbReference>
<sequence>MEGIMVSAATGVMNSLLAKLTALMGEEYKLQKRVKRGIQSLKDELSSMNAVLEKLADMDVVDPQMKEWRNLVREMAYDIEDCIDRYMLQLHDEPDKYAGLKGFIPKTVKKLKRLGARHDIGVQIQELKARIDDASQRRDRYKLDAVLDSSSTSTVETIDPRLPALYAEASSLVGVDGPTDELIKLLDDGEQSLKVVSIVGFGGLGKTTLANQVYKKLGQQFDCKAFVSVSQKPDVKKIFRKILSQIKNSSDEPREEDWLINELRIMLENKRYLIIIDDIWSTQAWKIIKCAFPESTCGSRILLTTRNGNVAKTCCYPHHDTVYQIRPLNEADSKGLFFRRIFGSEVQCPVHLKDVSVDIIKKCGGLPLAIITIASLLTVKSKNREEWMSIRNSIGSGLGGNCDNDEMERILSLSYNDLAHHLKSCLLYFSIYPEDSVIVVERLLRRWIAEGFIKVNCGRTLLEEGELYLNELINRSLIQPQVIGPDGRVSTCRVHDIILDLIVSKAVGENFVTVVSDPNSLVSQGKVRRLLLDYRGQENVMPMCSMVTSNVRSMGIFGYSEQVLTISDLNVLRVLDIDSSNNMMETRDIGKLIQLRYLRIDVVTHLPEQIGELLFLETLDLPRGIGTKELPKGIVNLRRLKFLFVPNARLPDGVGNMQALEELASMVVDEKSSIKSLQQLGRLTKLRSLYLSLYIIHENNHKSTYVDTLNSSLNKLLSSNLRYLIIDGRWQPGSYYINLDFSSSPSYLLQELSIHPYSLRGIPERPTSLASLTVLSITIQQVTQETLQILGDLPALLLLRLWSDAHDTTERFSVYKNKFRCLKSFFLYCSATDMMFHAGAMPKLEDIEFTIKAHSTQYACVNRNLGIHHLSTIKILNVSIDCRDARVEEVEALEAAIKNEGSLLPSCSFPHIVRRQEEEMVTEGREEGGPSFEQQEEITNPHT</sequence>
<dbReference type="PRINTS" id="PR00364">
    <property type="entry name" value="DISEASERSIST"/>
</dbReference>
<dbReference type="InterPro" id="IPR002182">
    <property type="entry name" value="NB-ARC"/>
</dbReference>
<keyword evidence="3" id="KW-0677">Repeat</keyword>
<dbReference type="InterPro" id="IPR058922">
    <property type="entry name" value="WHD_DRP"/>
</dbReference>
<dbReference type="eggNOG" id="KOG4658">
    <property type="taxonomic scope" value="Eukaryota"/>
</dbReference>
<keyword evidence="4" id="KW-0547">Nucleotide-binding</keyword>
<comment type="similarity">
    <text evidence="1">Belongs to the disease resistance NB-LRR family.</text>
</comment>
<dbReference type="FunFam" id="3.40.50.300:FF:001091">
    <property type="entry name" value="Probable disease resistance protein At1g61300"/>
    <property type="match status" value="1"/>
</dbReference>
<keyword evidence="13" id="KW-1185">Reference proteome</keyword>
<accession>A0A0E0MHF2</accession>
<dbReference type="SUPFAM" id="SSF52540">
    <property type="entry name" value="P-loop containing nucleoside triphosphate hydrolases"/>
    <property type="match status" value="1"/>
</dbReference>
<dbReference type="Gene3D" id="1.20.5.4130">
    <property type="match status" value="1"/>
</dbReference>
<keyword evidence="6" id="KW-0175">Coiled coil</keyword>
<evidence type="ECO:0000256" key="5">
    <source>
        <dbReference type="ARBA" id="ARBA00022821"/>
    </source>
</evidence>
<dbReference type="Gene3D" id="3.80.10.10">
    <property type="entry name" value="Ribonuclease Inhibitor"/>
    <property type="match status" value="1"/>
</dbReference>
<evidence type="ECO:0000256" key="6">
    <source>
        <dbReference type="ARBA" id="ARBA00023054"/>
    </source>
</evidence>
<dbReference type="InterPro" id="IPR036388">
    <property type="entry name" value="WH-like_DNA-bd_sf"/>
</dbReference>
<dbReference type="InterPro" id="IPR027417">
    <property type="entry name" value="P-loop_NTPase"/>
</dbReference>
<keyword evidence="2" id="KW-0433">Leucine-rich repeat</keyword>
<dbReference type="GO" id="GO:0042742">
    <property type="term" value="P:defense response to bacterium"/>
    <property type="evidence" value="ECO:0007669"/>
    <property type="project" value="UniProtKB-ARBA"/>
</dbReference>
<evidence type="ECO:0000256" key="3">
    <source>
        <dbReference type="ARBA" id="ARBA00022737"/>
    </source>
</evidence>
<dbReference type="GO" id="GO:0002758">
    <property type="term" value="P:innate immune response-activating signaling pathway"/>
    <property type="evidence" value="ECO:0007669"/>
    <property type="project" value="UniProtKB-ARBA"/>
</dbReference>
<dbReference type="InterPro" id="IPR032675">
    <property type="entry name" value="LRR_dom_sf"/>
</dbReference>
<dbReference type="OMA" id="REEWMSI"/>
<dbReference type="InterPro" id="IPR044974">
    <property type="entry name" value="Disease_R_plants"/>
</dbReference>
<evidence type="ECO:0000259" key="10">
    <source>
        <dbReference type="Pfam" id="PF23559"/>
    </source>
</evidence>
<dbReference type="Pfam" id="PF00931">
    <property type="entry name" value="NB-ARC"/>
    <property type="match status" value="1"/>
</dbReference>
<protein>
    <submittedName>
        <fullName evidence="12">Uncharacterized protein</fullName>
    </submittedName>
</protein>
<reference evidence="12" key="2">
    <citation type="submission" date="2018-05" db="EMBL/GenBank/DDBJ databases">
        <title>OpunRS2 (Oryza punctata Reference Sequence Version 2).</title>
        <authorList>
            <person name="Zhang J."/>
            <person name="Kudrna D."/>
            <person name="Lee S."/>
            <person name="Talag J."/>
            <person name="Welchert J."/>
            <person name="Wing R.A."/>
        </authorList>
    </citation>
    <scope>NUCLEOTIDE SEQUENCE [LARGE SCALE GENOMIC DNA]</scope>
</reference>
<dbReference type="Gene3D" id="1.10.8.430">
    <property type="entry name" value="Helical domain of apoptotic protease-activating factors"/>
    <property type="match status" value="1"/>
</dbReference>
<dbReference type="STRING" id="4537.A0A0E0MHF2"/>
<keyword evidence="5" id="KW-0611">Plant defense</keyword>
<dbReference type="Pfam" id="PF23559">
    <property type="entry name" value="WHD_DRP"/>
    <property type="match status" value="1"/>
</dbReference>
<feature type="domain" description="Disease resistance N-terminal" evidence="9">
    <location>
        <begin position="12"/>
        <end position="94"/>
    </location>
</feature>
<dbReference type="Gramene" id="OPUNC11G17050.1">
    <property type="protein sequence ID" value="OPUNC11G17050.1"/>
    <property type="gene ID" value="OPUNC11G17050"/>
</dbReference>
<dbReference type="PANTHER" id="PTHR23155">
    <property type="entry name" value="DISEASE RESISTANCE PROTEIN RP"/>
    <property type="match status" value="1"/>
</dbReference>
<feature type="region of interest" description="Disordered" evidence="7">
    <location>
        <begin position="918"/>
        <end position="943"/>
    </location>
</feature>
<evidence type="ECO:0000313" key="12">
    <source>
        <dbReference type="EnsemblPlants" id="OPUNC11G17050.1"/>
    </source>
</evidence>
<evidence type="ECO:0000256" key="1">
    <source>
        <dbReference type="ARBA" id="ARBA00008894"/>
    </source>
</evidence>
<dbReference type="Gene3D" id="3.40.50.300">
    <property type="entry name" value="P-loop containing nucleotide triphosphate hydrolases"/>
    <property type="match status" value="1"/>
</dbReference>
<dbReference type="InterPro" id="IPR038005">
    <property type="entry name" value="RX-like_CC"/>
</dbReference>
<dbReference type="FunFam" id="1.10.10.10:FF:000322">
    <property type="entry name" value="Probable disease resistance protein At1g63360"/>
    <property type="match status" value="1"/>
</dbReference>
<dbReference type="Pfam" id="PF23598">
    <property type="entry name" value="LRR_14"/>
    <property type="match status" value="1"/>
</dbReference>
<dbReference type="AlphaFoldDB" id="A0A0E0MHF2"/>
<feature type="compositionally biased region" description="Basic and acidic residues" evidence="7">
    <location>
        <begin position="918"/>
        <end position="928"/>
    </location>
</feature>
<dbReference type="InterPro" id="IPR041118">
    <property type="entry name" value="Rx_N"/>
</dbReference>
<evidence type="ECO:0000259" key="8">
    <source>
        <dbReference type="Pfam" id="PF00931"/>
    </source>
</evidence>
<dbReference type="InterPro" id="IPR055414">
    <property type="entry name" value="LRR_R13L4/SHOC2-like"/>
</dbReference>